<dbReference type="InterPro" id="IPR052747">
    <property type="entry name" value="TA_system_RelE_toxin"/>
</dbReference>
<evidence type="ECO:0000313" key="2">
    <source>
        <dbReference type="EMBL" id="MBD2778305.1"/>
    </source>
</evidence>
<keyword evidence="3" id="KW-1185">Reference proteome</keyword>
<sequence>MKVEFKKSFEKDLGNIRKEALLQRIKAVIEEVEIADNLGNVSNLKKIKADGEYYRIKVGDYRIGIKLDENIVIFVRVLHRKDVYRYFP</sequence>
<accession>A0A8J7CHX9</accession>
<dbReference type="SUPFAM" id="SSF143011">
    <property type="entry name" value="RelE-like"/>
    <property type="match status" value="1"/>
</dbReference>
<keyword evidence="1" id="KW-1277">Toxin-antitoxin system</keyword>
<dbReference type="RefSeq" id="WP_190837822.1">
    <property type="nucleotide sequence ID" value="NZ_CAWPPI010000126.1"/>
</dbReference>
<organism evidence="2 3">
    <name type="scientific">Iningainema tapete BLCC-T55</name>
    <dbReference type="NCBI Taxonomy" id="2748662"/>
    <lineage>
        <taxon>Bacteria</taxon>
        <taxon>Bacillati</taxon>
        <taxon>Cyanobacteriota</taxon>
        <taxon>Cyanophyceae</taxon>
        <taxon>Nostocales</taxon>
        <taxon>Scytonemataceae</taxon>
        <taxon>Iningainema tapete</taxon>
    </lineage>
</organism>
<protein>
    <submittedName>
        <fullName evidence="2">Type II toxin-antitoxin system RelE/ParE family toxin</fullName>
    </submittedName>
</protein>
<dbReference type="AlphaFoldDB" id="A0A8J7CHX9"/>
<dbReference type="Gene3D" id="3.30.2310.20">
    <property type="entry name" value="RelE-like"/>
    <property type="match status" value="1"/>
</dbReference>
<dbReference type="InterPro" id="IPR007712">
    <property type="entry name" value="RelE/ParE_toxin"/>
</dbReference>
<proteinExistence type="predicted"/>
<gene>
    <name evidence="2" type="ORF">ICL16_41260</name>
</gene>
<dbReference type="Pfam" id="PF05016">
    <property type="entry name" value="ParE_toxin"/>
    <property type="match status" value="1"/>
</dbReference>
<dbReference type="InterPro" id="IPR035093">
    <property type="entry name" value="RelE/ParE_toxin_dom_sf"/>
</dbReference>
<dbReference type="EMBL" id="JACXAE010000126">
    <property type="protein sequence ID" value="MBD2778305.1"/>
    <property type="molecule type" value="Genomic_DNA"/>
</dbReference>
<comment type="caution">
    <text evidence="2">The sequence shown here is derived from an EMBL/GenBank/DDBJ whole genome shotgun (WGS) entry which is preliminary data.</text>
</comment>
<name>A0A8J7CHX9_9CYAN</name>
<dbReference type="PANTHER" id="PTHR38813">
    <property type="match status" value="1"/>
</dbReference>
<evidence type="ECO:0000313" key="3">
    <source>
        <dbReference type="Proteomes" id="UP000629098"/>
    </source>
</evidence>
<evidence type="ECO:0000256" key="1">
    <source>
        <dbReference type="ARBA" id="ARBA00022649"/>
    </source>
</evidence>
<dbReference type="Proteomes" id="UP000629098">
    <property type="component" value="Unassembled WGS sequence"/>
</dbReference>
<dbReference type="PANTHER" id="PTHR38813:SF1">
    <property type="entry name" value="TOXIN RELE1-RELATED"/>
    <property type="match status" value="1"/>
</dbReference>
<reference evidence="2" key="1">
    <citation type="submission" date="2020-09" db="EMBL/GenBank/DDBJ databases">
        <title>Iningainema tapete sp. nov. (Scytonemataceae, Cyanobacteria) from greenhouses in central Florida (USA) produces two types of nodularin with biosynthetic potential for microcystin-LR and anabaenopeptins.</title>
        <authorList>
            <person name="Berthold D.E."/>
            <person name="Lefler F.W."/>
            <person name="Huang I.-S."/>
            <person name="Abdulla H."/>
            <person name="Zimba P.V."/>
            <person name="Laughinghouse H.D. IV."/>
        </authorList>
    </citation>
    <scope>NUCLEOTIDE SEQUENCE</scope>
    <source>
        <strain evidence="2">BLCCT55</strain>
    </source>
</reference>